<protein>
    <submittedName>
        <fullName evidence="7">Transposase</fullName>
    </submittedName>
</protein>
<dbReference type="InterPro" id="IPR002525">
    <property type="entry name" value="Transp_IS110-like_N"/>
</dbReference>
<organism evidence="7 8">
    <name type="scientific">Paeniglutamicibacter psychrophenolicus</name>
    <dbReference type="NCBI Taxonomy" id="257454"/>
    <lineage>
        <taxon>Bacteria</taxon>
        <taxon>Bacillati</taxon>
        <taxon>Actinomycetota</taxon>
        <taxon>Actinomycetes</taxon>
        <taxon>Micrococcales</taxon>
        <taxon>Micrococcaceae</taxon>
        <taxon>Paeniglutamicibacter</taxon>
    </lineage>
</organism>
<dbReference type="EMBL" id="JAGIOE010000001">
    <property type="protein sequence ID" value="MBP2376246.1"/>
    <property type="molecule type" value="Genomic_DNA"/>
</dbReference>
<dbReference type="InterPro" id="IPR003346">
    <property type="entry name" value="Transposase_20"/>
</dbReference>
<keyword evidence="8" id="KW-1185">Reference proteome</keyword>
<dbReference type="Proteomes" id="UP000766570">
    <property type="component" value="Unassembled WGS sequence"/>
</dbReference>
<dbReference type="Pfam" id="PF02371">
    <property type="entry name" value="Transposase_20"/>
    <property type="match status" value="1"/>
</dbReference>
<evidence type="ECO:0000313" key="4">
    <source>
        <dbReference type="EMBL" id="MBP2375496.1"/>
    </source>
</evidence>
<evidence type="ECO:0000313" key="8">
    <source>
        <dbReference type="Proteomes" id="UP000766570"/>
    </source>
</evidence>
<evidence type="ECO:0000259" key="1">
    <source>
        <dbReference type="Pfam" id="PF01548"/>
    </source>
</evidence>
<evidence type="ECO:0000259" key="2">
    <source>
        <dbReference type="Pfam" id="PF02371"/>
    </source>
</evidence>
<feature type="domain" description="Transposase IS110-like N-terminal" evidence="1">
    <location>
        <begin position="7"/>
        <end position="150"/>
    </location>
</feature>
<comment type="caution">
    <text evidence="7">The sequence shown here is derived from an EMBL/GenBank/DDBJ whole genome shotgun (WGS) entry which is preliminary data.</text>
</comment>
<dbReference type="NCBIfam" id="NF033542">
    <property type="entry name" value="transpos_IS110"/>
    <property type="match status" value="1"/>
</dbReference>
<dbReference type="EMBL" id="JAGIOE010000001">
    <property type="protein sequence ID" value="MBP2375496.1"/>
    <property type="molecule type" value="Genomic_DNA"/>
</dbReference>
<reference evidence="7 8" key="1">
    <citation type="submission" date="2021-03" db="EMBL/GenBank/DDBJ databases">
        <title>Sequencing the genomes of 1000 actinobacteria strains.</title>
        <authorList>
            <person name="Klenk H.-P."/>
        </authorList>
    </citation>
    <scope>NUCLEOTIDE SEQUENCE [LARGE SCALE GENOMIC DNA]</scope>
    <source>
        <strain evidence="7 8">DSM 15454</strain>
    </source>
</reference>
<dbReference type="EMBL" id="JAGIOE010000001">
    <property type="protein sequence ID" value="MBP2375271.1"/>
    <property type="molecule type" value="Genomic_DNA"/>
</dbReference>
<evidence type="ECO:0000313" key="7">
    <source>
        <dbReference type="EMBL" id="MBP2376246.1"/>
    </source>
</evidence>
<evidence type="ECO:0000313" key="6">
    <source>
        <dbReference type="EMBL" id="MBP2375904.1"/>
    </source>
</evidence>
<dbReference type="EMBL" id="JAGIOE010000001">
    <property type="protein sequence ID" value="MBP2375904.1"/>
    <property type="molecule type" value="Genomic_DNA"/>
</dbReference>
<feature type="domain" description="Transposase IS116/IS110/IS902 C-terminal" evidence="2">
    <location>
        <begin position="221"/>
        <end position="292"/>
    </location>
</feature>
<dbReference type="Pfam" id="PF01548">
    <property type="entry name" value="DEDD_Tnp_IS110"/>
    <property type="match status" value="1"/>
</dbReference>
<name>A0ABS4WJ81_9MICC</name>
<dbReference type="PANTHER" id="PTHR33055">
    <property type="entry name" value="TRANSPOSASE FOR INSERTION SEQUENCE ELEMENT IS1111A"/>
    <property type="match status" value="1"/>
</dbReference>
<accession>A0ABS4WJ81</accession>
<dbReference type="InterPro" id="IPR047650">
    <property type="entry name" value="Transpos_IS110"/>
</dbReference>
<dbReference type="RefSeq" id="WP_209908689.1">
    <property type="nucleotide sequence ID" value="NZ_BAAAMI010000038.1"/>
</dbReference>
<evidence type="ECO:0000313" key="3">
    <source>
        <dbReference type="EMBL" id="MBP2375271.1"/>
    </source>
</evidence>
<gene>
    <name evidence="3" type="ORF">JOF46_003183</name>
    <name evidence="4" type="ORF">JOF46_003408</name>
    <name evidence="5" type="ORF">JOF46_003569</name>
    <name evidence="6" type="ORF">JOF46_003816</name>
    <name evidence="7" type="ORF">JOF46_004158</name>
</gene>
<dbReference type="PANTHER" id="PTHR33055:SF13">
    <property type="entry name" value="TRANSPOSASE"/>
    <property type="match status" value="1"/>
</dbReference>
<dbReference type="EMBL" id="JAGIOE010000001">
    <property type="protein sequence ID" value="MBP2375657.1"/>
    <property type="molecule type" value="Genomic_DNA"/>
</dbReference>
<evidence type="ECO:0000313" key="5">
    <source>
        <dbReference type="EMBL" id="MBP2375657.1"/>
    </source>
</evidence>
<sequence length="369" mass="40597">MSERTYIGLDVHARSIVGCALNIDTGELTRSRFEDDLLGTAEWVRGFGPGVRVVYEAGPTGFGLARHFRAAGIDCVIAAPSKLLRAPGDKIKTDRRDAKILATMLALGEVTEVTIPDPGQEALRDLSRARHVASADNAHAKQRVNAILLRHGILFQGGKSRWTREHLRWLHQQHFEDPALEFAFQESLAQEESMSVRLKRIDKEVARVAADCRYTEIINALACLRGISTVGAFGLATEIGDWTRFNGATIGSYLGLVPSEHSSGETRTQGRITKAGNAYARLLLIEAATVHKRPYRRPGILELRQLELVSPATAARARQGNQRLHARAAALEERHKMPAKARTAIARELAGWCWSLAAPLQEGRPMAGR</sequence>
<proteinExistence type="predicted"/>